<evidence type="ECO:0000256" key="4">
    <source>
        <dbReference type="PIRSR" id="PIRSR000390-2"/>
    </source>
</evidence>
<dbReference type="PANTHER" id="PTHR30244:SF9">
    <property type="entry name" value="PROTEIN RV3402C"/>
    <property type="match status" value="1"/>
</dbReference>
<keyword evidence="1 4" id="KW-0663">Pyridoxal phosphate</keyword>
<gene>
    <name evidence="6" type="ORF">V474_15795</name>
</gene>
<evidence type="ECO:0000313" key="6">
    <source>
        <dbReference type="EMBL" id="KMS56398.1"/>
    </source>
</evidence>
<accession>A0A0J7XYP3</accession>
<dbReference type="GO" id="GO:0000271">
    <property type="term" value="P:polysaccharide biosynthetic process"/>
    <property type="evidence" value="ECO:0007669"/>
    <property type="project" value="TreeGrafter"/>
</dbReference>
<evidence type="ECO:0000313" key="7">
    <source>
        <dbReference type="Proteomes" id="UP000052268"/>
    </source>
</evidence>
<proteinExistence type="inferred from homology"/>
<dbReference type="PIRSF" id="PIRSF000390">
    <property type="entry name" value="PLP_StrS"/>
    <property type="match status" value="1"/>
</dbReference>
<protein>
    <submittedName>
        <fullName evidence="6">Aminotransferase</fullName>
    </submittedName>
</protein>
<dbReference type="Gene3D" id="3.40.640.10">
    <property type="entry name" value="Type I PLP-dependent aspartate aminotransferase-like (Major domain)"/>
    <property type="match status" value="1"/>
</dbReference>
<dbReference type="SUPFAM" id="SSF53383">
    <property type="entry name" value="PLP-dependent transferases"/>
    <property type="match status" value="1"/>
</dbReference>
<dbReference type="GO" id="GO:0008483">
    <property type="term" value="F:transaminase activity"/>
    <property type="evidence" value="ECO:0007669"/>
    <property type="project" value="UniProtKB-KW"/>
</dbReference>
<dbReference type="Pfam" id="PF01041">
    <property type="entry name" value="DegT_DnrJ_EryC1"/>
    <property type="match status" value="1"/>
</dbReference>
<dbReference type="AlphaFoldDB" id="A0A0J7XYP3"/>
<evidence type="ECO:0000256" key="2">
    <source>
        <dbReference type="ARBA" id="ARBA00037999"/>
    </source>
</evidence>
<comment type="caution">
    <text evidence="6">The sequence shown here is derived from an EMBL/GenBank/DDBJ whole genome shotgun (WGS) entry which is preliminary data.</text>
</comment>
<sequence length="392" mass="42837">MKLSEHPVAMPALARIPALVPIDVPAEPPTPVTQPFMPPLEEFVPFLETIWSNRWLTNSGPFHQQLERALEEYLGVPYISLTSNGTTALWLALQAMKVGGEVITTPFTFVATAHALRLVGATPVFVDIDEEDCNLAPAGIEAAVTDRTSAILPVHCFGHPCDTAAISRIADVYELKVIYDAAHAFGVQTGGQSILRQGDLSVLSFHATKVFNTFEGGAIVSPDQRTKSKIDRLRNFGFIDDTVMARASINGKLNELQSAFGLLQLRYIDDLIARRGEISARYHAALADIDGIAPFTIGGGATLNHSYFPILVSEDYPVDADALCRRLQAAGILARRYFHPLICDMPGYRDLPSARQPLPVARRIARQILCLPIHPNLSDSLVDRTIDILSHG</sequence>
<keyword evidence="6" id="KW-0808">Transferase</keyword>
<comment type="similarity">
    <text evidence="2 5">Belongs to the DegT/DnrJ/EryC1 family.</text>
</comment>
<dbReference type="InterPro" id="IPR015424">
    <property type="entry name" value="PyrdxlP-dep_Trfase"/>
</dbReference>
<evidence type="ECO:0000256" key="1">
    <source>
        <dbReference type="ARBA" id="ARBA00022898"/>
    </source>
</evidence>
<feature type="modified residue" description="N6-(pyridoxal phosphate)lysine" evidence="4">
    <location>
        <position position="209"/>
    </location>
</feature>
<dbReference type="Gene3D" id="3.90.1150.10">
    <property type="entry name" value="Aspartate Aminotransferase, domain 1"/>
    <property type="match status" value="1"/>
</dbReference>
<evidence type="ECO:0000256" key="5">
    <source>
        <dbReference type="RuleBase" id="RU004508"/>
    </source>
</evidence>
<dbReference type="CDD" id="cd00616">
    <property type="entry name" value="AHBA_syn"/>
    <property type="match status" value="1"/>
</dbReference>
<name>A0A0J7XYP3_9SPHN</name>
<evidence type="ECO:0000256" key="3">
    <source>
        <dbReference type="PIRSR" id="PIRSR000390-1"/>
    </source>
</evidence>
<reference evidence="6 7" key="1">
    <citation type="journal article" date="2015" name="G3 (Bethesda)">
        <title>Insights into Ongoing Evolution of the Hexachlorocyclohexane Catabolic Pathway from Comparative Genomics of Ten Sphingomonadaceae Strains.</title>
        <authorList>
            <person name="Pearce S.L."/>
            <person name="Oakeshott J.G."/>
            <person name="Pandey G."/>
        </authorList>
    </citation>
    <scope>NUCLEOTIDE SEQUENCE [LARGE SCALE GENOMIC DNA]</scope>
    <source>
        <strain evidence="6 7">LL02</strain>
    </source>
</reference>
<keyword evidence="7" id="KW-1185">Reference proteome</keyword>
<dbReference type="GO" id="GO:0030170">
    <property type="term" value="F:pyridoxal phosphate binding"/>
    <property type="evidence" value="ECO:0007669"/>
    <property type="project" value="TreeGrafter"/>
</dbReference>
<dbReference type="PATRIC" id="fig|1114963.3.peg.1988"/>
<dbReference type="EMBL" id="JACU01000004">
    <property type="protein sequence ID" value="KMS56398.1"/>
    <property type="molecule type" value="Genomic_DNA"/>
</dbReference>
<dbReference type="PANTHER" id="PTHR30244">
    <property type="entry name" value="TRANSAMINASE"/>
    <property type="match status" value="1"/>
</dbReference>
<dbReference type="InterPro" id="IPR000653">
    <property type="entry name" value="DegT/StrS_aminotransferase"/>
</dbReference>
<feature type="active site" description="Proton acceptor" evidence="3">
    <location>
        <position position="209"/>
    </location>
</feature>
<dbReference type="Proteomes" id="UP000052268">
    <property type="component" value="Unassembled WGS sequence"/>
</dbReference>
<organism evidence="6 7">
    <name type="scientific">Novosphingobium barchaimii LL02</name>
    <dbReference type="NCBI Taxonomy" id="1114963"/>
    <lineage>
        <taxon>Bacteria</taxon>
        <taxon>Pseudomonadati</taxon>
        <taxon>Pseudomonadota</taxon>
        <taxon>Alphaproteobacteria</taxon>
        <taxon>Sphingomonadales</taxon>
        <taxon>Sphingomonadaceae</taxon>
        <taxon>Novosphingobium</taxon>
    </lineage>
</organism>
<keyword evidence="6" id="KW-0032">Aminotransferase</keyword>
<dbReference type="InterPro" id="IPR015422">
    <property type="entry name" value="PyrdxlP-dep_Trfase_small"/>
</dbReference>
<dbReference type="RefSeq" id="WP_330219636.1">
    <property type="nucleotide sequence ID" value="NZ_KQ130453.1"/>
</dbReference>
<dbReference type="InterPro" id="IPR015421">
    <property type="entry name" value="PyrdxlP-dep_Trfase_major"/>
</dbReference>